<dbReference type="Gene3D" id="3.40.20.10">
    <property type="entry name" value="Severin"/>
    <property type="match status" value="1"/>
</dbReference>
<proteinExistence type="predicted"/>
<name>A0A5A7ST58_CUCMM</name>
<dbReference type="PANTHER" id="PTHR11977:SF138">
    <property type="entry name" value="VILLIN-4"/>
    <property type="match status" value="1"/>
</dbReference>
<dbReference type="OrthoDB" id="1674961at2759"/>
<evidence type="ECO:0000313" key="2">
    <source>
        <dbReference type="EMBL" id="KAA0032537.1"/>
    </source>
</evidence>
<dbReference type="SUPFAM" id="SSF55753">
    <property type="entry name" value="Actin depolymerizing proteins"/>
    <property type="match status" value="1"/>
</dbReference>
<accession>A0A5A7ST58</accession>
<gene>
    <name evidence="2" type="ORF">E6C27_scaffold465G00490</name>
</gene>
<reference evidence="2 3" key="1">
    <citation type="submission" date="2019-08" db="EMBL/GenBank/DDBJ databases">
        <title>Draft genome sequences of two oriental melons (Cucumis melo L. var makuwa).</title>
        <authorList>
            <person name="Kwon S.-Y."/>
        </authorList>
    </citation>
    <scope>NUCLEOTIDE SEQUENCE [LARGE SCALE GENOMIC DNA]</scope>
    <source>
        <strain evidence="3">cv. SW 3</strain>
        <tissue evidence="2">Leaf</tissue>
    </source>
</reference>
<protein>
    <submittedName>
        <fullName evidence="2">Villin-4-like isoform X4</fullName>
    </submittedName>
</protein>
<dbReference type="Proteomes" id="UP000321393">
    <property type="component" value="Unassembled WGS sequence"/>
</dbReference>
<dbReference type="EMBL" id="SSTE01021454">
    <property type="protein sequence ID" value="KAA0032537.1"/>
    <property type="molecule type" value="Genomic_DNA"/>
</dbReference>
<organism evidence="2 3">
    <name type="scientific">Cucumis melo var. makuwa</name>
    <name type="common">Oriental melon</name>
    <dbReference type="NCBI Taxonomy" id="1194695"/>
    <lineage>
        <taxon>Eukaryota</taxon>
        <taxon>Viridiplantae</taxon>
        <taxon>Streptophyta</taxon>
        <taxon>Embryophyta</taxon>
        <taxon>Tracheophyta</taxon>
        <taxon>Spermatophyta</taxon>
        <taxon>Magnoliopsida</taxon>
        <taxon>eudicotyledons</taxon>
        <taxon>Gunneridae</taxon>
        <taxon>Pentapetalae</taxon>
        <taxon>rosids</taxon>
        <taxon>fabids</taxon>
        <taxon>Cucurbitales</taxon>
        <taxon>Cucurbitaceae</taxon>
        <taxon>Benincaseae</taxon>
        <taxon>Cucumis</taxon>
    </lineage>
</organism>
<dbReference type="GO" id="GO:0051014">
    <property type="term" value="P:actin filament severing"/>
    <property type="evidence" value="ECO:0007669"/>
    <property type="project" value="TreeGrafter"/>
</dbReference>
<evidence type="ECO:0000256" key="1">
    <source>
        <dbReference type="SAM" id="MobiDB-lite"/>
    </source>
</evidence>
<dbReference type="InterPro" id="IPR029006">
    <property type="entry name" value="ADF-H/Gelsolin-like_dom_sf"/>
</dbReference>
<comment type="caution">
    <text evidence="2">The sequence shown here is derived from an EMBL/GenBank/DDBJ whole genome shotgun (WGS) entry which is preliminary data.</text>
</comment>
<dbReference type="STRING" id="1194695.A0A5A7ST58"/>
<evidence type="ECO:0000313" key="3">
    <source>
        <dbReference type="Proteomes" id="UP000321393"/>
    </source>
</evidence>
<sequence length="226" mass="24693">MSLVLCCFSIKDAVDEGRRGTKMAGGRHIEEDQRRNAKRSTTRLPNFRNKGTELPAAAVILTLWNIYSIFKVEAVIGSGVLSLAWAIAQLGWVAGPRVYTAGGNNVKFCGLAQYGNLVGVSIGYTITASISMVSSNVFTWSGSLTNSDNQELVERLLDLIKPNVQSRSQKEGSESEQFWNLLGGKSEYPSQKISRDAESDPHLFSCTFSRGSLGDPPECVLRSFGY</sequence>
<feature type="region of interest" description="Disordered" evidence="1">
    <location>
        <begin position="19"/>
        <end position="44"/>
    </location>
</feature>
<dbReference type="GO" id="GO:0051015">
    <property type="term" value="F:actin filament binding"/>
    <property type="evidence" value="ECO:0007669"/>
    <property type="project" value="InterPro"/>
</dbReference>
<dbReference type="InterPro" id="IPR007122">
    <property type="entry name" value="Villin/Gelsolin"/>
</dbReference>
<dbReference type="PANTHER" id="PTHR11977">
    <property type="entry name" value="VILLIN"/>
    <property type="match status" value="1"/>
</dbReference>
<dbReference type="AlphaFoldDB" id="A0A5A7ST58"/>